<dbReference type="PATRIC" id="fig|698948.3.peg.2692"/>
<dbReference type="RefSeq" id="WP_015312682.1">
    <property type="nucleotide sequence ID" value="NC_019970.1"/>
</dbReference>
<evidence type="ECO:0000313" key="2">
    <source>
        <dbReference type="Proteomes" id="UP000010845"/>
    </source>
</evidence>
<dbReference type="Proteomes" id="UP000010845">
    <property type="component" value="Chromosome"/>
</dbReference>
<accession>L0INC2</accession>
<protein>
    <submittedName>
        <fullName evidence="1">Activator of 2-hydroxyglutaryl-CoA dehydratase (HSP70-class ATPase domain)</fullName>
    </submittedName>
</protein>
<gene>
    <name evidence="1" type="ORF">Thethe_02701</name>
</gene>
<dbReference type="PANTHER" id="PTHR32329">
    <property type="entry name" value="BIFUNCTIONAL PROTEIN [INCLUDES 2-HYDROXYACYL-COA DEHYDRATASE (N-TER) AND ITS ACTIVATOR DOMAIN (C_TERM)-RELATED"/>
    <property type="match status" value="1"/>
</dbReference>
<evidence type="ECO:0000313" key="1">
    <source>
        <dbReference type="EMBL" id="AGB20264.1"/>
    </source>
</evidence>
<sequence length="100" mass="11213">MNRNLHYLGIDVGSTTAKIVILNENDDIIYSRYERHLSNIKDTIVNLIDDAYSKFGDLVVSTAVTGSGGMAVPEWLNMPFVQEVIAGTKTVERFFPEGRY</sequence>
<dbReference type="EMBL" id="CP003066">
    <property type="protein sequence ID" value="AGB20264.1"/>
    <property type="molecule type" value="Genomic_DNA"/>
</dbReference>
<dbReference type="PANTHER" id="PTHR32329:SF4">
    <property type="entry name" value="ACTIVATOR OF 2-HYDROXYACYL-COA DEHYDRATASE"/>
    <property type="match status" value="1"/>
</dbReference>
<proteinExistence type="predicted"/>
<dbReference type="HOGENOM" id="CLU_2304742_0_0_9"/>
<organism evidence="1 2">
    <name type="scientific">Thermoanaerobacterium thermosaccharolyticum M0795</name>
    <dbReference type="NCBI Taxonomy" id="698948"/>
    <lineage>
        <taxon>Bacteria</taxon>
        <taxon>Bacillati</taxon>
        <taxon>Bacillota</taxon>
        <taxon>Clostridia</taxon>
        <taxon>Thermoanaerobacterales</taxon>
        <taxon>Thermoanaerobacteraceae</taxon>
        <taxon>Thermoanaerobacterium</taxon>
    </lineage>
</organism>
<dbReference type="SUPFAM" id="SSF53067">
    <property type="entry name" value="Actin-like ATPase domain"/>
    <property type="match status" value="1"/>
</dbReference>
<dbReference type="InterPro" id="IPR051805">
    <property type="entry name" value="Dehydratase_Activator_Redct"/>
</dbReference>
<dbReference type="AlphaFoldDB" id="L0INC2"/>
<dbReference type="KEGG" id="tto:Thethe_02701"/>
<reference evidence="1 2" key="1">
    <citation type="submission" date="2012-03" db="EMBL/GenBank/DDBJ databases">
        <title>Complete sequence of chromosome of Thermoanaerobacterium thermosaccharolyticum M0795.</title>
        <authorList>
            <consortium name="US DOE Joint Genome Institute"/>
            <person name="Lucas S."/>
            <person name="Han J."/>
            <person name="Lapidus A."/>
            <person name="Cheng J.-F."/>
            <person name="Goodwin L."/>
            <person name="Pitluck S."/>
            <person name="Peters L."/>
            <person name="Teshima H."/>
            <person name="Detter J.C."/>
            <person name="Han C."/>
            <person name="Tapia R."/>
            <person name="Land M."/>
            <person name="Hauser L."/>
            <person name="Kyrpides N."/>
            <person name="Ivanova N."/>
            <person name="Pagani I."/>
            <person name="Feinberg L."/>
            <person name="Folden J."/>
            <person name="Hogsett D."/>
            <person name="Shaw J."/>
            <person name="Woyke T."/>
        </authorList>
    </citation>
    <scope>NUCLEOTIDE SEQUENCE [LARGE SCALE GENOMIC DNA]</scope>
    <source>
        <strain evidence="1 2">M0795</strain>
    </source>
</reference>
<dbReference type="Gene3D" id="3.30.420.40">
    <property type="match status" value="1"/>
</dbReference>
<dbReference type="InterPro" id="IPR043129">
    <property type="entry name" value="ATPase_NBD"/>
</dbReference>
<name>L0INC2_THETR</name>